<comment type="caution">
    <text evidence="2">The sequence shown here is derived from an EMBL/GenBank/DDBJ whole genome shotgun (WGS) entry which is preliminary data.</text>
</comment>
<dbReference type="SUPFAM" id="SSF46785">
    <property type="entry name" value="Winged helix' DNA-binding domain"/>
    <property type="match status" value="1"/>
</dbReference>
<accession>A0A2N2F2W0</accession>
<dbReference type="SUPFAM" id="SSF51306">
    <property type="entry name" value="LexA/Signal peptidase"/>
    <property type="match status" value="1"/>
</dbReference>
<dbReference type="InterPro" id="IPR036390">
    <property type="entry name" value="WH_DNA-bd_sf"/>
</dbReference>
<evidence type="ECO:0000313" key="2">
    <source>
        <dbReference type="EMBL" id="PKN02503.1"/>
    </source>
</evidence>
<dbReference type="EMBL" id="PHAO01000001">
    <property type="protein sequence ID" value="PKN02503.1"/>
    <property type="molecule type" value="Genomic_DNA"/>
</dbReference>
<dbReference type="InterPro" id="IPR036286">
    <property type="entry name" value="LexA/Signal_pep-like_sf"/>
</dbReference>
<dbReference type="Pfam" id="PF00717">
    <property type="entry name" value="Peptidase_S24"/>
    <property type="match status" value="1"/>
</dbReference>
<dbReference type="Gene3D" id="2.10.109.10">
    <property type="entry name" value="Umud Fragment, subunit A"/>
    <property type="match status" value="1"/>
</dbReference>
<dbReference type="CDD" id="cd06529">
    <property type="entry name" value="S24_LexA-like"/>
    <property type="match status" value="1"/>
</dbReference>
<protein>
    <recommendedName>
        <fullName evidence="1">Peptidase S24/S26A/S26B/S26C domain-containing protein</fullName>
    </recommendedName>
</protein>
<reference evidence="2 3" key="1">
    <citation type="journal article" date="2017" name="ISME J.">
        <title>Potential for microbial H2 and metal transformations associated with novel bacteria and archaea in deep terrestrial subsurface sediments.</title>
        <authorList>
            <person name="Hernsdorf A.W."/>
            <person name="Amano Y."/>
            <person name="Miyakawa K."/>
            <person name="Ise K."/>
            <person name="Suzuki Y."/>
            <person name="Anantharaman K."/>
            <person name="Probst A."/>
            <person name="Burstein D."/>
            <person name="Thomas B.C."/>
            <person name="Banfield J.F."/>
        </authorList>
    </citation>
    <scope>NUCLEOTIDE SEQUENCE [LARGE SCALE GENOMIC DNA]</scope>
    <source>
        <strain evidence="2">HGW-Dojkabacteria-1</strain>
    </source>
</reference>
<organism evidence="2 3">
    <name type="scientific">Candidatus Dojkabacteria bacterium HGW-Dojkabacteria-1</name>
    <dbReference type="NCBI Taxonomy" id="2013761"/>
    <lineage>
        <taxon>Bacteria</taxon>
        <taxon>Candidatus Dojkabacteria</taxon>
    </lineage>
</organism>
<sequence length="211" mass="23859">MTQFHPIQKKIINLLKDQGSVPLRYREIGRRIGERYPQTVKHHINKLLDNNLVIIQNDNLILNKKSTENIHFATLPYYGLATCGPASIFAEDKIQGYIKISRNFLPKMNIEGLYLVKATGNSMNMAKVGANNRNIEDGDLVVIDPRDKDVQNGDYVLSVIEDFANIKKFTLLEDSSQAALISESTDEYLPIILHEEDNFFAAGKVVDVIKL</sequence>
<dbReference type="AlphaFoldDB" id="A0A2N2F2W0"/>
<evidence type="ECO:0000313" key="3">
    <source>
        <dbReference type="Proteomes" id="UP000233417"/>
    </source>
</evidence>
<dbReference type="InterPro" id="IPR015927">
    <property type="entry name" value="Peptidase_S24_S26A/B/C"/>
</dbReference>
<proteinExistence type="predicted"/>
<dbReference type="InterPro" id="IPR039418">
    <property type="entry name" value="LexA-like"/>
</dbReference>
<dbReference type="Proteomes" id="UP000233417">
    <property type="component" value="Unassembled WGS sequence"/>
</dbReference>
<feature type="domain" description="Peptidase S24/S26A/S26B/S26C" evidence="1">
    <location>
        <begin position="76"/>
        <end position="206"/>
    </location>
</feature>
<evidence type="ECO:0000259" key="1">
    <source>
        <dbReference type="Pfam" id="PF00717"/>
    </source>
</evidence>
<name>A0A2N2F2W0_9BACT</name>
<gene>
    <name evidence="2" type="ORF">CVU76_00470</name>
</gene>